<accession>A0A5S3PH09</accession>
<keyword evidence="1" id="KW-0175">Coiled coil</keyword>
<evidence type="ECO:0000313" key="2">
    <source>
        <dbReference type="EMBL" id="TMM53423.1"/>
    </source>
</evidence>
<dbReference type="InterPro" id="IPR048012">
    <property type="entry name" value="BfmA-like_N"/>
</dbReference>
<feature type="coiled-coil region" evidence="1">
    <location>
        <begin position="130"/>
        <end position="164"/>
    </location>
</feature>
<dbReference type="AlphaFoldDB" id="A0A5S3PH09"/>
<proteinExistence type="predicted"/>
<evidence type="ECO:0000313" key="3">
    <source>
        <dbReference type="Proteomes" id="UP000310314"/>
    </source>
</evidence>
<dbReference type="OrthoDB" id="1441069at2"/>
<sequence length="189" mass="22610">MKEKRKYKYPYSAISIRFAVALRFRVFSKKVARSHAETLTAMMDFFEWHNYSPHQRFGKDIIAGQDKNRKRIEAGIAISKAIEKSLNIPLMNIEMMLKSLFQEDYKRYVPKIFEPKKTDSDSMETIRIKAVKLKMKYHRANQKLEETQDRMKYLLDKIELVKNRFGKDYLKIEITREEVARFKRGLKDS</sequence>
<dbReference type="EMBL" id="VATY01000005">
    <property type="protein sequence ID" value="TMM53423.1"/>
    <property type="molecule type" value="Genomic_DNA"/>
</dbReference>
<organism evidence="2 3">
    <name type="scientific">Maribacter algarum</name>
    <name type="common">ex Zhang et al. 2020</name>
    <dbReference type="NCBI Taxonomy" id="2578118"/>
    <lineage>
        <taxon>Bacteria</taxon>
        <taxon>Pseudomonadati</taxon>
        <taxon>Bacteroidota</taxon>
        <taxon>Flavobacteriia</taxon>
        <taxon>Flavobacteriales</taxon>
        <taxon>Flavobacteriaceae</taxon>
        <taxon>Maribacter</taxon>
    </lineage>
</organism>
<protein>
    <submittedName>
        <fullName evidence="2">Uncharacterized protein</fullName>
    </submittedName>
</protein>
<evidence type="ECO:0000256" key="1">
    <source>
        <dbReference type="SAM" id="Coils"/>
    </source>
</evidence>
<gene>
    <name evidence="2" type="ORF">FEE95_20410</name>
</gene>
<keyword evidence="3" id="KW-1185">Reference proteome</keyword>
<dbReference type="NCBIfam" id="NF041200">
    <property type="entry name" value="mob_BfmA_Nterm"/>
    <property type="match status" value="1"/>
</dbReference>
<comment type="caution">
    <text evidence="2">The sequence shown here is derived from an EMBL/GenBank/DDBJ whole genome shotgun (WGS) entry which is preliminary data.</text>
</comment>
<dbReference type="RefSeq" id="WP_138659882.1">
    <property type="nucleotide sequence ID" value="NZ_VATY01000005.1"/>
</dbReference>
<name>A0A5S3PH09_9FLAO</name>
<dbReference type="Proteomes" id="UP000310314">
    <property type="component" value="Unassembled WGS sequence"/>
</dbReference>
<reference evidence="2 3" key="1">
    <citation type="submission" date="2019-05" db="EMBL/GenBank/DDBJ databases">
        <authorList>
            <person name="Zhang J.-Y."/>
            <person name="Feg X."/>
            <person name="Du Z.-J."/>
        </authorList>
    </citation>
    <scope>NUCLEOTIDE SEQUENCE [LARGE SCALE GENOMIC DNA]</scope>
    <source>
        <strain evidence="2 3">RZ26</strain>
    </source>
</reference>